<gene>
    <name evidence="4" type="ORF">M0811_05260</name>
</gene>
<organism evidence="4 5">
    <name type="scientific">Anaeramoeba ignava</name>
    <name type="common">Anaerobic marine amoeba</name>
    <dbReference type="NCBI Taxonomy" id="1746090"/>
    <lineage>
        <taxon>Eukaryota</taxon>
        <taxon>Metamonada</taxon>
        <taxon>Anaeramoebidae</taxon>
        <taxon>Anaeramoeba</taxon>
    </lineage>
</organism>
<dbReference type="OrthoDB" id="273141at2759"/>
<dbReference type="AlphaFoldDB" id="A0A9Q0LS50"/>
<comment type="caution">
    <text evidence="4">The sequence shown here is derived from an EMBL/GenBank/DDBJ whole genome shotgun (WGS) entry which is preliminary data.</text>
</comment>
<evidence type="ECO:0000259" key="3">
    <source>
        <dbReference type="Pfam" id="PF06047"/>
    </source>
</evidence>
<dbReference type="InterPro" id="IPR040466">
    <property type="entry name" value="NKAP"/>
</dbReference>
<feature type="region of interest" description="Disordered" evidence="2">
    <location>
        <begin position="61"/>
        <end position="83"/>
    </location>
</feature>
<dbReference type="InterPro" id="IPR009269">
    <property type="entry name" value="NKAP_C"/>
</dbReference>
<feature type="compositionally biased region" description="Basic and acidic residues" evidence="2">
    <location>
        <begin position="24"/>
        <end position="39"/>
    </location>
</feature>
<name>A0A9Q0LS50_ANAIG</name>
<dbReference type="GO" id="GO:0005634">
    <property type="term" value="C:nucleus"/>
    <property type="evidence" value="ECO:0007669"/>
    <property type="project" value="TreeGrafter"/>
</dbReference>
<comment type="similarity">
    <text evidence="1">Belongs to the NKAP family.</text>
</comment>
<keyword evidence="5" id="KW-1185">Reference proteome</keyword>
<feature type="compositionally biased region" description="Low complexity" evidence="2">
    <location>
        <begin position="1"/>
        <end position="17"/>
    </location>
</feature>
<feature type="region of interest" description="Disordered" evidence="2">
    <location>
        <begin position="1"/>
        <end position="39"/>
    </location>
</feature>
<protein>
    <recommendedName>
        <fullName evidence="3">NF-kappa-B-activating protein C-terminal domain-containing protein</fullName>
    </recommendedName>
</protein>
<dbReference type="Pfam" id="PF06047">
    <property type="entry name" value="Nkap_C"/>
    <property type="match status" value="1"/>
</dbReference>
<reference evidence="4" key="1">
    <citation type="submission" date="2022-10" db="EMBL/GenBank/DDBJ databases">
        <title>Novel sulphate-reducing endosymbionts in the free-living metamonad Anaeramoeba.</title>
        <authorList>
            <person name="Jerlstrom-Hultqvist J."/>
            <person name="Cepicka I."/>
            <person name="Gallot-Lavallee L."/>
            <person name="Salas-Leiva D."/>
            <person name="Curtis B.A."/>
            <person name="Zahonova K."/>
            <person name="Pipaliya S."/>
            <person name="Dacks J."/>
            <person name="Roger A.J."/>
        </authorList>
    </citation>
    <scope>NUCLEOTIDE SEQUENCE</scope>
    <source>
        <strain evidence="4">BMAN</strain>
    </source>
</reference>
<dbReference type="EMBL" id="JAPDFW010000055">
    <property type="protein sequence ID" value="KAJ5078003.1"/>
    <property type="molecule type" value="Genomic_DNA"/>
</dbReference>
<proteinExistence type="inferred from homology"/>
<dbReference type="PANTHER" id="PTHR13087">
    <property type="entry name" value="NF-KAPPA B ACTIVATING PROTEIN"/>
    <property type="match status" value="1"/>
</dbReference>
<dbReference type="Proteomes" id="UP001149090">
    <property type="component" value="Unassembled WGS sequence"/>
</dbReference>
<evidence type="ECO:0000256" key="2">
    <source>
        <dbReference type="SAM" id="MobiDB-lite"/>
    </source>
</evidence>
<dbReference type="GO" id="GO:0003682">
    <property type="term" value="F:chromatin binding"/>
    <property type="evidence" value="ECO:0007669"/>
    <property type="project" value="InterPro"/>
</dbReference>
<evidence type="ECO:0000256" key="1">
    <source>
        <dbReference type="ARBA" id="ARBA00009313"/>
    </source>
</evidence>
<dbReference type="PANTHER" id="PTHR13087:SF0">
    <property type="entry name" value="NFKB ACTIVATING PROTEIN LIKE"/>
    <property type="match status" value="1"/>
</dbReference>
<evidence type="ECO:0000313" key="4">
    <source>
        <dbReference type="EMBL" id="KAJ5078003.1"/>
    </source>
</evidence>
<accession>A0A9Q0LS50</accession>
<feature type="domain" description="NF-kappa-B-activating protein C-terminal" evidence="3">
    <location>
        <begin position="122"/>
        <end position="220"/>
    </location>
</feature>
<sequence length="234" mass="28450">MNEPLNKNYRNNYNNSHYNRRKYDRREEKDEFLESRRKTREKLYGKSKLKLKEKIKKIEIERKNNQNENENQNERKNQKRKKTEKWIEKKVELPFNEKDFYKEETKEEEETLGPKPINVLVDYGKALMPGEAQAYAEYVKQNRRIPRRGEVGLTSEEIERFENLGYVMSGSRHQRMNAVRLRKESQIYNAEEQRALALLNYQERLKKEKILLNEFRDLIDSKTEKIKKSSKKKK</sequence>
<evidence type="ECO:0000313" key="5">
    <source>
        <dbReference type="Proteomes" id="UP001149090"/>
    </source>
</evidence>
<dbReference type="GO" id="GO:0010468">
    <property type="term" value="P:regulation of gene expression"/>
    <property type="evidence" value="ECO:0007669"/>
    <property type="project" value="TreeGrafter"/>
</dbReference>